<evidence type="ECO:0000256" key="2">
    <source>
        <dbReference type="ARBA" id="ARBA00023125"/>
    </source>
</evidence>
<protein>
    <submittedName>
        <fullName evidence="6">Site-specific recombinase XerD</fullName>
    </submittedName>
    <submittedName>
        <fullName evidence="5">Tyrosine-type recombinase/integrase</fullName>
    </submittedName>
</protein>
<evidence type="ECO:0000256" key="3">
    <source>
        <dbReference type="ARBA" id="ARBA00023172"/>
    </source>
</evidence>
<dbReference type="Proteomes" id="UP000315112">
    <property type="component" value="Unassembled WGS sequence"/>
</dbReference>
<reference evidence="6 7" key="1">
    <citation type="journal article" date="2015" name="Stand. Genomic Sci.">
        <title>Genomic Encyclopedia of Bacterial and Archaeal Type Strains, Phase III: the genomes of soil and plant-associated and newly described type strains.</title>
        <authorList>
            <person name="Whitman W.B."/>
            <person name="Woyke T."/>
            <person name="Klenk H.P."/>
            <person name="Zhou Y."/>
            <person name="Lilburn T.G."/>
            <person name="Beck B.J."/>
            <person name="De Vos P."/>
            <person name="Vandamme P."/>
            <person name="Eisen J.A."/>
            <person name="Garrity G."/>
            <person name="Hugenholtz P."/>
            <person name="Kyrpides N.C."/>
        </authorList>
    </citation>
    <scope>NUCLEOTIDE SEQUENCE [LARGE SCALE GENOMIC DNA]</scope>
    <source>
        <strain evidence="6 7">CGMCC 1.10685</strain>
    </source>
</reference>
<evidence type="ECO:0000256" key="1">
    <source>
        <dbReference type="ARBA" id="ARBA00022908"/>
    </source>
</evidence>
<keyword evidence="1" id="KW-0229">DNA integration</keyword>
<evidence type="ECO:0000259" key="4">
    <source>
        <dbReference type="PROSITE" id="PS51898"/>
    </source>
</evidence>
<evidence type="ECO:0000313" key="7">
    <source>
        <dbReference type="Proteomes" id="UP000315112"/>
    </source>
</evidence>
<gene>
    <name evidence="5" type="ORF">GO485_29025</name>
    <name evidence="6" type="ORF">IP92_04897</name>
</gene>
<dbReference type="InterPro" id="IPR050090">
    <property type="entry name" value="Tyrosine_recombinase_XerCD"/>
</dbReference>
<dbReference type="EMBL" id="VLKW01000011">
    <property type="protein sequence ID" value="TWI43842.1"/>
    <property type="molecule type" value="Genomic_DNA"/>
</dbReference>
<dbReference type="InterPro" id="IPR013762">
    <property type="entry name" value="Integrase-like_cat_sf"/>
</dbReference>
<dbReference type="Gene3D" id="1.10.443.10">
    <property type="entry name" value="Intergrase catalytic core"/>
    <property type="match status" value="1"/>
</dbReference>
<dbReference type="Pfam" id="PF00589">
    <property type="entry name" value="Phage_integrase"/>
    <property type="match status" value="1"/>
</dbReference>
<accession>A0A562PH90</accession>
<dbReference type="Proteomes" id="UP000437862">
    <property type="component" value="Chromosome"/>
</dbReference>
<evidence type="ECO:0000313" key="6">
    <source>
        <dbReference type="EMBL" id="TWI43842.1"/>
    </source>
</evidence>
<dbReference type="GO" id="GO:0006310">
    <property type="term" value="P:DNA recombination"/>
    <property type="evidence" value="ECO:0007669"/>
    <property type="project" value="UniProtKB-KW"/>
</dbReference>
<dbReference type="PANTHER" id="PTHR30349:SF94">
    <property type="entry name" value="INTEGRASE_RECOMBINASE HI_1414-RELATED"/>
    <property type="match status" value="1"/>
</dbReference>
<dbReference type="InterPro" id="IPR011010">
    <property type="entry name" value="DNA_brk_join_enz"/>
</dbReference>
<reference evidence="5 8" key="3">
    <citation type="submission" date="2019-12" db="EMBL/GenBank/DDBJ databases">
        <title>Draft Genome Sequences of Six Type Strains of the Genus Massilia.</title>
        <authorList>
            <person name="Miess H."/>
            <person name="Frediansyah A."/>
            <person name="Goeker M."/>
            <person name="Gross H."/>
        </authorList>
    </citation>
    <scope>NUCLEOTIDE SEQUENCE [LARGE SCALE GENOMIC DNA]</scope>
    <source>
        <strain evidence="5 8">DSM 26639</strain>
    </source>
</reference>
<dbReference type="AlphaFoldDB" id="A0A562PH90"/>
<sequence>MATYRKVQLKSGTKWRVQIAVSGTRESASFSTKAEAVAWAAERETEIRRGAAAGGSKKTLLDAFARYEKEVSEHKRGKRWEIVRMNAIARHPVNGKALGDMRMEDITPEVLGAWRDARMAGDGAVSGSTVNRDLNLLSHVFATAQTEWKWIHASPTASVRRPKEAAARDRRISDDEIERICFALGFDEKPVTTKSGAVAVAFLFAIETAMRAGEICALTPENVRGTVAHLPITKNGRKRDVPLSKRARELLKLLPASDASVFGLAPSTLDALFRKAKARAAIEGLTFHDSRHEAITRLAQKLSVLELARMVGHTNLNQLQTYYNETAENIAARLD</sequence>
<feature type="domain" description="Tyr recombinase" evidence="4">
    <location>
        <begin position="167"/>
        <end position="335"/>
    </location>
</feature>
<dbReference type="EMBL" id="CP046904">
    <property type="protein sequence ID" value="QGZ42676.1"/>
    <property type="molecule type" value="Genomic_DNA"/>
</dbReference>
<evidence type="ECO:0000313" key="5">
    <source>
        <dbReference type="EMBL" id="QGZ42676.1"/>
    </source>
</evidence>
<evidence type="ECO:0000313" key="8">
    <source>
        <dbReference type="Proteomes" id="UP000437862"/>
    </source>
</evidence>
<dbReference type="GO" id="GO:0015074">
    <property type="term" value="P:DNA integration"/>
    <property type="evidence" value="ECO:0007669"/>
    <property type="project" value="UniProtKB-KW"/>
</dbReference>
<keyword evidence="3" id="KW-0233">DNA recombination</keyword>
<dbReference type="InterPro" id="IPR002104">
    <property type="entry name" value="Integrase_catalytic"/>
</dbReference>
<dbReference type="PROSITE" id="PS51898">
    <property type="entry name" value="TYR_RECOMBINASE"/>
    <property type="match status" value="1"/>
</dbReference>
<dbReference type="GO" id="GO:0003677">
    <property type="term" value="F:DNA binding"/>
    <property type="evidence" value="ECO:0007669"/>
    <property type="project" value="UniProtKB-KW"/>
</dbReference>
<proteinExistence type="predicted"/>
<dbReference type="SUPFAM" id="SSF56349">
    <property type="entry name" value="DNA breaking-rejoining enzymes"/>
    <property type="match status" value="1"/>
</dbReference>
<keyword evidence="2" id="KW-0238">DNA-binding</keyword>
<dbReference type="InterPro" id="IPR010998">
    <property type="entry name" value="Integrase_recombinase_N"/>
</dbReference>
<dbReference type="RefSeq" id="WP_145880189.1">
    <property type="nucleotide sequence ID" value="NZ_CP046904.1"/>
</dbReference>
<dbReference type="OrthoDB" id="662444at2"/>
<dbReference type="CDD" id="cd00796">
    <property type="entry name" value="INT_Rci_Hp1_C"/>
    <property type="match status" value="1"/>
</dbReference>
<organism evidence="6 7">
    <name type="scientific">Pseudoduganella flava</name>
    <dbReference type="NCBI Taxonomy" id="871742"/>
    <lineage>
        <taxon>Bacteria</taxon>
        <taxon>Pseudomonadati</taxon>
        <taxon>Pseudomonadota</taxon>
        <taxon>Betaproteobacteria</taxon>
        <taxon>Burkholderiales</taxon>
        <taxon>Oxalobacteraceae</taxon>
        <taxon>Telluria group</taxon>
        <taxon>Pseudoduganella</taxon>
    </lineage>
</organism>
<keyword evidence="8" id="KW-1185">Reference proteome</keyword>
<name>A0A562PH90_9BURK</name>
<reference evidence="6" key="2">
    <citation type="submission" date="2019-07" db="EMBL/GenBank/DDBJ databases">
        <authorList>
            <person name="Whitman W."/>
            <person name="Huntemann M."/>
            <person name="Clum A."/>
            <person name="Pillay M."/>
            <person name="Palaniappan K."/>
            <person name="Varghese N."/>
            <person name="Mikhailova N."/>
            <person name="Stamatis D."/>
            <person name="Reddy T."/>
            <person name="Daum C."/>
            <person name="Shapiro N."/>
            <person name="Ivanova N."/>
            <person name="Kyrpides N."/>
            <person name="Woyke T."/>
        </authorList>
    </citation>
    <scope>NUCLEOTIDE SEQUENCE</scope>
    <source>
        <strain evidence="6">CGMCC 1.10685</strain>
    </source>
</reference>
<dbReference type="PANTHER" id="PTHR30349">
    <property type="entry name" value="PHAGE INTEGRASE-RELATED"/>
    <property type="match status" value="1"/>
</dbReference>
<dbReference type="Gene3D" id="1.10.150.130">
    <property type="match status" value="1"/>
</dbReference>